<dbReference type="Proteomes" id="UP001597114">
    <property type="component" value="Unassembled WGS sequence"/>
</dbReference>
<dbReference type="InterPro" id="IPR007969">
    <property type="entry name" value="DUF732"/>
</dbReference>
<proteinExistence type="predicted"/>
<dbReference type="EMBL" id="JBHUCO010000018">
    <property type="protein sequence ID" value="MFD1519444.1"/>
    <property type="molecule type" value="Genomic_DNA"/>
</dbReference>
<name>A0ABW4EZF3_9PSEU</name>
<feature type="domain" description="DUF732" evidence="1">
    <location>
        <begin position="38"/>
        <end position="104"/>
    </location>
</feature>
<keyword evidence="3" id="KW-1185">Reference proteome</keyword>
<evidence type="ECO:0000313" key="3">
    <source>
        <dbReference type="Proteomes" id="UP001597114"/>
    </source>
</evidence>
<reference evidence="3" key="1">
    <citation type="journal article" date="2019" name="Int. J. Syst. Evol. Microbiol.">
        <title>The Global Catalogue of Microorganisms (GCM) 10K type strain sequencing project: providing services to taxonomists for standard genome sequencing and annotation.</title>
        <authorList>
            <consortium name="The Broad Institute Genomics Platform"/>
            <consortium name="The Broad Institute Genome Sequencing Center for Infectious Disease"/>
            <person name="Wu L."/>
            <person name="Ma J."/>
        </authorList>
    </citation>
    <scope>NUCLEOTIDE SEQUENCE [LARGE SCALE GENOMIC DNA]</scope>
    <source>
        <strain evidence="3">CCM 7043</strain>
    </source>
</reference>
<protein>
    <submittedName>
        <fullName evidence="2">DUF732 domain-containing protein</fullName>
    </submittedName>
</protein>
<accession>A0ABW4EZF3</accession>
<dbReference type="Pfam" id="PF05305">
    <property type="entry name" value="DUF732"/>
    <property type="match status" value="1"/>
</dbReference>
<evidence type="ECO:0000313" key="2">
    <source>
        <dbReference type="EMBL" id="MFD1519444.1"/>
    </source>
</evidence>
<gene>
    <name evidence="2" type="ORF">ACFSJD_18275</name>
</gene>
<evidence type="ECO:0000259" key="1">
    <source>
        <dbReference type="Pfam" id="PF05305"/>
    </source>
</evidence>
<sequence length="110" mass="10915">MTVVVAAIQPDAVAPAAAPAGSPPSMPAAPLILGERQATYLEYVRQVAPGIPEGAAVQFGWDTCRGVNLGKVSVTEAEAVISDGIPAAAHSQLAAAAINVLCPNGEGAAE</sequence>
<dbReference type="RefSeq" id="WP_344725415.1">
    <property type="nucleotide sequence ID" value="NZ_BAAAUS010000030.1"/>
</dbReference>
<comment type="caution">
    <text evidence="2">The sequence shown here is derived from an EMBL/GenBank/DDBJ whole genome shotgun (WGS) entry which is preliminary data.</text>
</comment>
<organism evidence="2 3">
    <name type="scientific">Pseudonocardia yunnanensis</name>
    <dbReference type="NCBI Taxonomy" id="58107"/>
    <lineage>
        <taxon>Bacteria</taxon>
        <taxon>Bacillati</taxon>
        <taxon>Actinomycetota</taxon>
        <taxon>Actinomycetes</taxon>
        <taxon>Pseudonocardiales</taxon>
        <taxon>Pseudonocardiaceae</taxon>
        <taxon>Pseudonocardia</taxon>
    </lineage>
</organism>